<dbReference type="EMBL" id="AZGA01000020">
    <property type="protein sequence ID" value="KRM34882.1"/>
    <property type="molecule type" value="Genomic_DNA"/>
</dbReference>
<feature type="binding site" evidence="9">
    <location>
        <position position="279"/>
    </location>
    <ligand>
        <name>Zn(2+)</name>
        <dbReference type="ChEBI" id="CHEBI:29105"/>
        <note>catalytic</note>
    </ligand>
</feature>
<feature type="domain" description="Adenosine deaminase" evidence="10">
    <location>
        <begin position="10"/>
        <end position="329"/>
    </location>
</feature>
<dbReference type="PANTHER" id="PTHR11409">
    <property type="entry name" value="ADENOSINE DEAMINASE"/>
    <property type="match status" value="1"/>
</dbReference>
<keyword evidence="2 9" id="KW-0479">Metal-binding</keyword>
<evidence type="ECO:0000256" key="2">
    <source>
        <dbReference type="ARBA" id="ARBA00022723"/>
    </source>
</evidence>
<keyword evidence="4 9" id="KW-0862">Zinc</keyword>
<dbReference type="eggNOG" id="COG1816">
    <property type="taxonomic scope" value="Bacteria"/>
</dbReference>
<dbReference type="InterPro" id="IPR028893">
    <property type="entry name" value="A_deaminase"/>
</dbReference>
<dbReference type="GO" id="GO:0006154">
    <property type="term" value="P:adenosine catabolic process"/>
    <property type="evidence" value="ECO:0007669"/>
    <property type="project" value="TreeGrafter"/>
</dbReference>
<comment type="cofactor">
    <cofactor evidence="9">
        <name>Zn(2+)</name>
        <dbReference type="ChEBI" id="CHEBI:29105"/>
    </cofactor>
    <text evidence="9">Binds 1 zinc ion per subunit.</text>
</comment>
<gene>
    <name evidence="9" type="primary">add</name>
    <name evidence="11" type="ORF">FC83_GL002021</name>
</gene>
<keyword evidence="3 9" id="KW-0378">Hydrolase</keyword>
<comment type="catalytic activity">
    <reaction evidence="7">
        <text>adenosine + H2O + H(+) = inosine + NH4(+)</text>
        <dbReference type="Rhea" id="RHEA:24408"/>
        <dbReference type="ChEBI" id="CHEBI:15377"/>
        <dbReference type="ChEBI" id="CHEBI:15378"/>
        <dbReference type="ChEBI" id="CHEBI:16335"/>
        <dbReference type="ChEBI" id="CHEBI:17596"/>
        <dbReference type="ChEBI" id="CHEBI:28938"/>
        <dbReference type="EC" id="3.5.4.4"/>
    </reaction>
    <physiologicalReaction direction="left-to-right" evidence="7">
        <dbReference type="Rhea" id="RHEA:24409"/>
    </physiologicalReaction>
</comment>
<evidence type="ECO:0000256" key="4">
    <source>
        <dbReference type="ARBA" id="ARBA00022833"/>
    </source>
</evidence>
<dbReference type="InterPro" id="IPR006330">
    <property type="entry name" value="Ado/ade_deaminase"/>
</dbReference>
<evidence type="ECO:0000259" key="10">
    <source>
        <dbReference type="Pfam" id="PF00962"/>
    </source>
</evidence>
<dbReference type="RefSeq" id="WP_057002518.1">
    <property type="nucleotide sequence ID" value="NZ_AZGA01000020.1"/>
</dbReference>
<evidence type="ECO:0000256" key="1">
    <source>
        <dbReference type="ARBA" id="ARBA00012784"/>
    </source>
</evidence>
<dbReference type="GO" id="GO:0008270">
    <property type="term" value="F:zinc ion binding"/>
    <property type="evidence" value="ECO:0007669"/>
    <property type="project" value="UniProtKB-UniRule"/>
</dbReference>
<dbReference type="GO" id="GO:0009168">
    <property type="term" value="P:purine ribonucleoside monophosphate biosynthetic process"/>
    <property type="evidence" value="ECO:0007669"/>
    <property type="project" value="UniProtKB-UniRule"/>
</dbReference>
<dbReference type="GO" id="GO:0046103">
    <property type="term" value="P:inosine biosynthetic process"/>
    <property type="evidence" value="ECO:0007669"/>
    <property type="project" value="TreeGrafter"/>
</dbReference>
<comment type="similarity">
    <text evidence="9">Belongs to the metallo-dependent hydrolases superfamily. Adenosine and AMP deaminases family. Adenosine deaminase subfamily.</text>
</comment>
<dbReference type="GO" id="GO:0043103">
    <property type="term" value="P:hypoxanthine salvage"/>
    <property type="evidence" value="ECO:0007669"/>
    <property type="project" value="TreeGrafter"/>
</dbReference>
<comment type="catalytic activity">
    <reaction evidence="8">
        <text>2'-deoxyadenosine + H2O + H(+) = 2'-deoxyinosine + NH4(+)</text>
        <dbReference type="Rhea" id="RHEA:28190"/>
        <dbReference type="ChEBI" id="CHEBI:15377"/>
        <dbReference type="ChEBI" id="CHEBI:15378"/>
        <dbReference type="ChEBI" id="CHEBI:17256"/>
        <dbReference type="ChEBI" id="CHEBI:28938"/>
        <dbReference type="ChEBI" id="CHEBI:28997"/>
        <dbReference type="EC" id="3.5.4.4"/>
    </reaction>
    <physiologicalReaction direction="left-to-right" evidence="8">
        <dbReference type="Rhea" id="RHEA:28191"/>
    </physiologicalReaction>
</comment>
<feature type="active site" description="Proton donor" evidence="9">
    <location>
        <position position="202"/>
    </location>
</feature>
<evidence type="ECO:0000256" key="5">
    <source>
        <dbReference type="ARBA" id="ARBA00023080"/>
    </source>
</evidence>
<evidence type="ECO:0000313" key="11">
    <source>
        <dbReference type="EMBL" id="KRM34882.1"/>
    </source>
</evidence>
<dbReference type="GO" id="GO:0005829">
    <property type="term" value="C:cytosol"/>
    <property type="evidence" value="ECO:0007669"/>
    <property type="project" value="TreeGrafter"/>
</dbReference>
<dbReference type="InterPro" id="IPR032466">
    <property type="entry name" value="Metal_Hydrolase"/>
</dbReference>
<feature type="binding site" evidence="9">
    <location>
        <position position="15"/>
    </location>
    <ligand>
        <name>Zn(2+)</name>
        <dbReference type="ChEBI" id="CHEBI:29105"/>
        <note>catalytic</note>
    </ligand>
</feature>
<dbReference type="EC" id="3.5.4.4" evidence="1 9"/>
<dbReference type="PATRIC" id="fig|1423734.3.peg.2045"/>
<evidence type="ECO:0000256" key="3">
    <source>
        <dbReference type="ARBA" id="ARBA00022801"/>
    </source>
</evidence>
<feature type="site" description="Important for catalytic activity" evidence="9">
    <location>
        <position position="222"/>
    </location>
</feature>
<evidence type="ECO:0000256" key="7">
    <source>
        <dbReference type="ARBA" id="ARBA00047989"/>
    </source>
</evidence>
<dbReference type="NCBIfam" id="TIGR01430">
    <property type="entry name" value="aden_deam"/>
    <property type="match status" value="1"/>
</dbReference>
<dbReference type="SUPFAM" id="SSF51556">
    <property type="entry name" value="Metallo-dependent hydrolases"/>
    <property type="match status" value="1"/>
</dbReference>
<dbReference type="Proteomes" id="UP000051236">
    <property type="component" value="Unassembled WGS sequence"/>
</dbReference>
<evidence type="ECO:0000256" key="8">
    <source>
        <dbReference type="ARBA" id="ARBA00049213"/>
    </source>
</evidence>
<dbReference type="GO" id="GO:0009117">
    <property type="term" value="P:nucleotide metabolic process"/>
    <property type="evidence" value="ECO:0007669"/>
    <property type="project" value="UniProtKB-KW"/>
</dbReference>
<dbReference type="HAMAP" id="MF_00540">
    <property type="entry name" value="A_deaminase"/>
    <property type="match status" value="1"/>
</dbReference>
<feature type="binding site" evidence="9">
    <location>
        <position position="17"/>
    </location>
    <ligand>
        <name>Zn(2+)</name>
        <dbReference type="ChEBI" id="CHEBI:29105"/>
        <note>catalytic</note>
    </ligand>
</feature>
<evidence type="ECO:0000256" key="9">
    <source>
        <dbReference type="HAMAP-Rule" id="MF_00540"/>
    </source>
</evidence>
<name>A0A0R1XXU7_9LACO</name>
<evidence type="ECO:0000313" key="12">
    <source>
        <dbReference type="Proteomes" id="UP000051236"/>
    </source>
</evidence>
<keyword evidence="5 9" id="KW-0546">Nucleotide metabolism</keyword>
<comment type="function">
    <text evidence="9">Catalyzes the hydrolytic deamination of adenosine and 2-deoxyadenosine.</text>
</comment>
<proteinExistence type="inferred from homology"/>
<protein>
    <recommendedName>
        <fullName evidence="1 9">Adenosine deaminase</fullName>
        <ecNumber evidence="1 9">3.5.4.4</ecNumber>
    </recommendedName>
    <alternativeName>
        <fullName evidence="6 9">Adenosine aminohydrolase</fullName>
    </alternativeName>
</protein>
<evidence type="ECO:0000256" key="6">
    <source>
        <dbReference type="ARBA" id="ARBA00031852"/>
    </source>
</evidence>
<dbReference type="AlphaFoldDB" id="A0A0R1XXU7"/>
<dbReference type="PANTHER" id="PTHR11409:SF43">
    <property type="entry name" value="ADENOSINE DEAMINASE"/>
    <property type="match status" value="1"/>
</dbReference>
<dbReference type="GO" id="GO:0046936">
    <property type="term" value="F:2'-deoxyadenosine deaminase activity"/>
    <property type="evidence" value="ECO:0007669"/>
    <property type="project" value="RHEA"/>
</dbReference>
<dbReference type="GO" id="GO:0004000">
    <property type="term" value="F:adenosine deaminase activity"/>
    <property type="evidence" value="ECO:0007669"/>
    <property type="project" value="UniProtKB-UniRule"/>
</dbReference>
<feature type="binding site" evidence="9">
    <location>
        <position position="19"/>
    </location>
    <ligand>
        <name>substrate</name>
    </ligand>
</feature>
<comment type="caution">
    <text evidence="9">Lacks conserved residue(s) required for the propagation of feature annotation.</text>
</comment>
<feature type="binding site" evidence="9">
    <location>
        <position position="17"/>
    </location>
    <ligand>
        <name>substrate</name>
    </ligand>
</feature>
<accession>A0A0R1XXU7</accession>
<feature type="binding site" evidence="9">
    <location>
        <position position="172"/>
    </location>
    <ligand>
        <name>substrate</name>
    </ligand>
</feature>
<reference evidence="11 12" key="1">
    <citation type="journal article" date="2015" name="Genome Announc.">
        <title>Expanding the biotechnology potential of lactobacilli through comparative genomics of 213 strains and associated genera.</title>
        <authorList>
            <person name="Sun Z."/>
            <person name="Harris H.M."/>
            <person name="McCann A."/>
            <person name="Guo C."/>
            <person name="Argimon S."/>
            <person name="Zhang W."/>
            <person name="Yang X."/>
            <person name="Jeffery I.B."/>
            <person name="Cooney J.C."/>
            <person name="Kagawa T.F."/>
            <person name="Liu W."/>
            <person name="Song Y."/>
            <person name="Salvetti E."/>
            <person name="Wrobel A."/>
            <person name="Rasinkangas P."/>
            <person name="Parkhill J."/>
            <person name="Rea M.C."/>
            <person name="O'Sullivan O."/>
            <person name="Ritari J."/>
            <person name="Douillard F.P."/>
            <person name="Paul Ross R."/>
            <person name="Yang R."/>
            <person name="Briner A.E."/>
            <person name="Felis G.E."/>
            <person name="de Vos W.M."/>
            <person name="Barrangou R."/>
            <person name="Klaenhammer T.R."/>
            <person name="Caufield P.W."/>
            <person name="Cui Y."/>
            <person name="Zhang H."/>
            <person name="O'Toole P.W."/>
        </authorList>
    </citation>
    <scope>NUCLEOTIDE SEQUENCE [LARGE SCALE GENOMIC DNA]</scope>
    <source>
        <strain evidence="11 12">DSM 18527</strain>
    </source>
</reference>
<comment type="caution">
    <text evidence="11">The sequence shown here is derived from an EMBL/GenBank/DDBJ whole genome shotgun (WGS) entry which is preliminary data.</text>
</comment>
<feature type="binding site" evidence="9">
    <location>
        <position position="199"/>
    </location>
    <ligand>
        <name>Zn(2+)</name>
        <dbReference type="ChEBI" id="CHEBI:29105"/>
        <note>catalytic</note>
    </ligand>
</feature>
<keyword evidence="12" id="KW-1185">Reference proteome</keyword>
<dbReference type="Pfam" id="PF00962">
    <property type="entry name" value="A_deaminase"/>
    <property type="match status" value="1"/>
</dbReference>
<dbReference type="STRING" id="1423734.FC83_GL002021"/>
<sequence>MDLKTLQALPKVELHCHLDGSLSLKAIRQLAKMAQIPVPESDQALAQLTQVQEPIANLGEYLEKFDFVAPLLQTKAALKLAAFDVLEQAAAENVQYIEIRFAPAFSLDQGLSLGETIAAVIDGLKQGEAAFGIHSNLLVCGMRQLDNAANIAAFKAAVPYLHQGLGGVDFAGNEADFPPADLKPAIAYARTQGLPLTLHAGECHCAHNIYESIHLGATRIGHGTALYEQPDLAAYIKAHHACLELCLTSNLQTKAVTNIADYPYDLIRQNQLQACINTDNRTVSNTTLTKEYALFQKYFQTSAATFLQFNLDGIAAAFCAPALKAQLTRQFKAAYQALS</sequence>
<dbReference type="InterPro" id="IPR001365">
    <property type="entry name" value="A_deaminase_dom"/>
</dbReference>
<organism evidence="11 12">
    <name type="scientific">Agrilactobacillus composti DSM 18527 = JCM 14202</name>
    <dbReference type="NCBI Taxonomy" id="1423734"/>
    <lineage>
        <taxon>Bacteria</taxon>
        <taxon>Bacillati</taxon>
        <taxon>Bacillota</taxon>
        <taxon>Bacilli</taxon>
        <taxon>Lactobacillales</taxon>
        <taxon>Lactobacillaceae</taxon>
        <taxon>Agrilactobacillus</taxon>
    </lineage>
</organism>
<dbReference type="Gene3D" id="3.20.20.140">
    <property type="entry name" value="Metal-dependent hydrolases"/>
    <property type="match status" value="1"/>
</dbReference>